<feature type="region of interest" description="Disordered" evidence="1">
    <location>
        <begin position="62"/>
        <end position="82"/>
    </location>
</feature>
<evidence type="ECO:0000313" key="4">
    <source>
        <dbReference type="EMBL" id="CAF2040048.1"/>
    </source>
</evidence>
<comment type="caution">
    <text evidence="3">The sequence shown here is derived from an EMBL/GenBank/DDBJ whole genome shotgun (WGS) entry which is preliminary data.</text>
</comment>
<evidence type="ECO:0000313" key="3">
    <source>
        <dbReference type="EMBL" id="CAF1980515.1"/>
    </source>
</evidence>
<name>A0A816MFJ8_9BILA</name>
<dbReference type="EMBL" id="CAJNRE010004930">
    <property type="protein sequence ID" value="CAF2040048.1"/>
    <property type="molecule type" value="Genomic_DNA"/>
</dbReference>
<dbReference type="OrthoDB" id="10433904at2759"/>
<organism evidence="3 5">
    <name type="scientific">Rotaria magnacalcarata</name>
    <dbReference type="NCBI Taxonomy" id="392030"/>
    <lineage>
        <taxon>Eukaryota</taxon>
        <taxon>Metazoa</taxon>
        <taxon>Spiralia</taxon>
        <taxon>Gnathifera</taxon>
        <taxon>Rotifera</taxon>
        <taxon>Eurotatoria</taxon>
        <taxon>Bdelloidea</taxon>
        <taxon>Philodinida</taxon>
        <taxon>Philodinidae</taxon>
        <taxon>Rotaria</taxon>
    </lineage>
</organism>
<evidence type="ECO:0000313" key="5">
    <source>
        <dbReference type="Proteomes" id="UP000663856"/>
    </source>
</evidence>
<dbReference type="Proteomes" id="UP000663834">
    <property type="component" value="Unassembled WGS sequence"/>
</dbReference>
<protein>
    <submittedName>
        <fullName evidence="3">Uncharacterized protein</fullName>
    </submittedName>
</protein>
<evidence type="ECO:0000313" key="2">
    <source>
        <dbReference type="EMBL" id="CAF1395433.1"/>
    </source>
</evidence>
<dbReference type="EMBL" id="CAJNRF010000777">
    <property type="protein sequence ID" value="CAF1980515.1"/>
    <property type="molecule type" value="Genomic_DNA"/>
</dbReference>
<proteinExistence type="predicted"/>
<gene>
    <name evidence="2" type="ORF">KQP761_LOCUS9432</name>
    <name evidence="4" type="ORF">MBJ925_LOCUS11237</name>
    <name evidence="3" type="ORF">WKI299_LOCUS3757</name>
</gene>
<reference evidence="3" key="1">
    <citation type="submission" date="2021-02" db="EMBL/GenBank/DDBJ databases">
        <authorList>
            <person name="Nowell W R."/>
        </authorList>
    </citation>
    <scope>NUCLEOTIDE SEQUENCE</scope>
</reference>
<accession>A0A816MFJ8</accession>
<dbReference type="AlphaFoldDB" id="A0A816MFJ8"/>
<dbReference type="EMBL" id="CAJNOW010003804">
    <property type="protein sequence ID" value="CAF1395433.1"/>
    <property type="molecule type" value="Genomic_DNA"/>
</dbReference>
<evidence type="ECO:0000256" key="1">
    <source>
        <dbReference type="SAM" id="MobiDB-lite"/>
    </source>
</evidence>
<sequence>MSYPHCYQTRNRQAINNSTYKSPFKSQSTLSPEKSLSFIVEQSHAIGQSPLVHSARKTLTPHDMKNTLYPPPRITDTEETHRSSVLSTYSQGFNLQTNTSVSQPLQLNSNMNDERNLDELQYTSLHILTPNTTFDQTYVLKLEIERLTKE</sequence>
<dbReference type="Proteomes" id="UP000663856">
    <property type="component" value="Unassembled WGS sequence"/>
</dbReference>
<dbReference type="Proteomes" id="UP000663824">
    <property type="component" value="Unassembled WGS sequence"/>
</dbReference>